<accession>A0A3B0ZCB7</accession>
<dbReference type="GO" id="GO:0004066">
    <property type="term" value="F:asparagine synthase (glutamine-hydrolyzing) activity"/>
    <property type="evidence" value="ECO:0007669"/>
    <property type="project" value="UniProtKB-EC"/>
</dbReference>
<dbReference type="InterPro" id="IPR014729">
    <property type="entry name" value="Rossmann-like_a/b/a_fold"/>
</dbReference>
<dbReference type="PIRSF" id="PIRSF001589">
    <property type="entry name" value="Asn_synthetase_glu-h"/>
    <property type="match status" value="1"/>
</dbReference>
<evidence type="ECO:0000256" key="2">
    <source>
        <dbReference type="ARBA" id="ARBA00022741"/>
    </source>
</evidence>
<dbReference type="GO" id="GO:0006529">
    <property type="term" value="P:asparagine biosynthetic process"/>
    <property type="evidence" value="ECO:0007669"/>
    <property type="project" value="InterPro"/>
</dbReference>
<dbReference type="PANTHER" id="PTHR43284">
    <property type="entry name" value="ASPARAGINE SYNTHETASE (GLUTAMINE-HYDROLYZING)"/>
    <property type="match status" value="1"/>
</dbReference>
<dbReference type="InterPro" id="IPR029055">
    <property type="entry name" value="Ntn_hydrolases_N"/>
</dbReference>
<evidence type="ECO:0000259" key="4">
    <source>
        <dbReference type="PROSITE" id="PS51278"/>
    </source>
</evidence>
<dbReference type="InterPro" id="IPR051786">
    <property type="entry name" value="ASN_synthetase/amidase"/>
</dbReference>
<gene>
    <name evidence="5" type="ORF">MNBD_GAMMA17-1776</name>
</gene>
<dbReference type="CDD" id="cd01991">
    <property type="entry name" value="Asn_synthase_B_C"/>
    <property type="match status" value="1"/>
</dbReference>
<evidence type="ECO:0000256" key="3">
    <source>
        <dbReference type="ARBA" id="ARBA00022840"/>
    </source>
</evidence>
<feature type="domain" description="Glutamine amidotransferase type-2" evidence="4">
    <location>
        <begin position="1"/>
        <end position="208"/>
    </location>
</feature>
<dbReference type="EMBL" id="UOFQ01000018">
    <property type="protein sequence ID" value="VAW85172.1"/>
    <property type="molecule type" value="Genomic_DNA"/>
</dbReference>
<dbReference type="PANTHER" id="PTHR43284:SF1">
    <property type="entry name" value="ASPARAGINE SYNTHETASE"/>
    <property type="match status" value="1"/>
</dbReference>
<dbReference type="SUPFAM" id="SSF56235">
    <property type="entry name" value="N-terminal nucleophile aminohydrolases (Ntn hydrolases)"/>
    <property type="match status" value="1"/>
</dbReference>
<dbReference type="SUPFAM" id="SSF52402">
    <property type="entry name" value="Adenine nucleotide alpha hydrolases-like"/>
    <property type="match status" value="1"/>
</dbReference>
<name>A0A3B0ZCB7_9ZZZZ</name>
<dbReference type="PROSITE" id="PS51278">
    <property type="entry name" value="GATASE_TYPE_2"/>
    <property type="match status" value="1"/>
</dbReference>
<dbReference type="InterPro" id="IPR017932">
    <property type="entry name" value="GATase_2_dom"/>
</dbReference>
<dbReference type="Pfam" id="PF13537">
    <property type="entry name" value="GATase_7"/>
    <property type="match status" value="1"/>
</dbReference>
<evidence type="ECO:0000313" key="5">
    <source>
        <dbReference type="EMBL" id="VAW85172.1"/>
    </source>
</evidence>
<reference evidence="5" key="1">
    <citation type="submission" date="2018-06" db="EMBL/GenBank/DDBJ databases">
        <authorList>
            <person name="Zhirakovskaya E."/>
        </authorList>
    </citation>
    <scope>NUCLEOTIDE SEQUENCE</scope>
</reference>
<dbReference type="AlphaFoldDB" id="A0A3B0ZCB7"/>
<proteinExistence type="inferred from homology"/>
<dbReference type="Gene3D" id="3.40.50.620">
    <property type="entry name" value="HUPs"/>
    <property type="match status" value="1"/>
</dbReference>
<dbReference type="Pfam" id="PF00733">
    <property type="entry name" value="Asn_synthase"/>
    <property type="match status" value="1"/>
</dbReference>
<organism evidence="5">
    <name type="scientific">hydrothermal vent metagenome</name>
    <dbReference type="NCBI Taxonomy" id="652676"/>
    <lineage>
        <taxon>unclassified sequences</taxon>
        <taxon>metagenomes</taxon>
        <taxon>ecological metagenomes</taxon>
    </lineage>
</organism>
<dbReference type="Gene3D" id="3.60.20.10">
    <property type="entry name" value="Glutamine Phosphoribosylpyrophosphate, subunit 1, domain 1"/>
    <property type="match status" value="1"/>
</dbReference>
<dbReference type="InterPro" id="IPR006426">
    <property type="entry name" value="Asn_synth_AEB"/>
</dbReference>
<keyword evidence="3" id="KW-0067">ATP-binding</keyword>
<comment type="similarity">
    <text evidence="1">Belongs to the asparagine synthetase family.</text>
</comment>
<keyword evidence="2" id="KW-0547">Nucleotide-binding</keyword>
<protein>
    <submittedName>
        <fullName evidence="5">Asparagine synthetase [glutamine-hydrolyzing]</fullName>
        <ecNumber evidence="5">6.3.5.4</ecNumber>
    </submittedName>
</protein>
<dbReference type="EC" id="6.3.5.4" evidence="5"/>
<keyword evidence="5" id="KW-0436">Ligase</keyword>
<dbReference type="InterPro" id="IPR001962">
    <property type="entry name" value="Asn_synthase"/>
</dbReference>
<sequence>MGKMAAIINLGGAHITQATIEEISTHPTDIQINKPSLLIKENIGFSYTPHSLTQHEQLLECSEKRFILICDARIDNRHELLDQIRHSISVSEPPTDANIILAAYRKWGTQCPAHLIGDFAFVIWDNHKKSVFASRDAMNMRTLSYNLTGNTLYIATEGAQLLQSHAINTEINKHALASWLSGWPDPNASMFKNIHLLPAGHYMLASADSIKIECYWKLDPEYKIHHNSTVDYEDQLRGILSRSVNDRMQSTKGVIASQMSGGMDSTSVTALANYQARKTHKEIAVISHTYKTISSCDESEKIKEMLLHLDLNNAHYMPAEQHSALDFRELYPPSIENPGTVNSPRYTDEMNLIKSLGADVLLTGSGGDEMTWGHSLTYSHRLLRGDLKAIQEVICGCKELQLPLLSTLLHLFITPLFPQRFKQNIRKLRGKPPASNIPLWIPHATRQLLEQEKNNMSNSVHFDSAALQARYDAWKNSSTINSVRSYHQSGEAFGIEVRHPFFDRRLLEFSFAIPEDLWIRENYPKWLLRRSMAGLLPNSVCWNKHKVIFDGFFSQIIRSQKEIIQKILSDKRLEDMGLVDNKKLLNAFDAVMKNQKSSLNVDLLYALMAQIWFQRHAKRLGH</sequence>
<dbReference type="GO" id="GO:0005524">
    <property type="term" value="F:ATP binding"/>
    <property type="evidence" value="ECO:0007669"/>
    <property type="project" value="UniProtKB-KW"/>
</dbReference>
<evidence type="ECO:0000256" key="1">
    <source>
        <dbReference type="ARBA" id="ARBA00005752"/>
    </source>
</evidence>